<accession>A0AAD6MQH0</accession>
<feature type="region of interest" description="Disordered" evidence="1">
    <location>
        <begin position="20"/>
        <end position="51"/>
    </location>
</feature>
<keyword evidence="2" id="KW-0812">Transmembrane</keyword>
<dbReference type="Proteomes" id="UP001215712">
    <property type="component" value="Unassembled WGS sequence"/>
</dbReference>
<reference evidence="3" key="1">
    <citation type="journal article" date="2023" name="IMA Fungus">
        <title>Comparative genomic study of the Penicillium genus elucidates a diverse pangenome and 15 lateral gene transfer events.</title>
        <authorList>
            <person name="Petersen C."/>
            <person name="Sorensen T."/>
            <person name="Nielsen M.R."/>
            <person name="Sondergaard T.E."/>
            <person name="Sorensen J.L."/>
            <person name="Fitzpatrick D.A."/>
            <person name="Frisvad J.C."/>
            <person name="Nielsen K.L."/>
        </authorList>
    </citation>
    <scope>NUCLEOTIDE SEQUENCE</scope>
    <source>
        <strain evidence="3">IBT 17514</strain>
    </source>
</reference>
<keyword evidence="4" id="KW-1185">Reference proteome</keyword>
<keyword evidence="2" id="KW-1133">Transmembrane helix</keyword>
<gene>
    <name evidence="3" type="ORF">N7493_011581</name>
</gene>
<evidence type="ECO:0000256" key="2">
    <source>
        <dbReference type="SAM" id="Phobius"/>
    </source>
</evidence>
<dbReference type="InterPro" id="IPR021514">
    <property type="entry name" value="DUF3176"/>
</dbReference>
<dbReference type="EMBL" id="JAQJAN010000021">
    <property type="protein sequence ID" value="KAJ5703656.1"/>
    <property type="molecule type" value="Genomic_DNA"/>
</dbReference>
<feature type="compositionally biased region" description="Basic residues" evidence="1">
    <location>
        <begin position="39"/>
        <end position="51"/>
    </location>
</feature>
<name>A0AAD6MQH0_9EURO</name>
<feature type="transmembrane region" description="Helical" evidence="2">
    <location>
        <begin position="67"/>
        <end position="89"/>
    </location>
</feature>
<reference evidence="3" key="2">
    <citation type="submission" date="2023-01" db="EMBL/GenBank/DDBJ databases">
        <authorList>
            <person name="Petersen C."/>
        </authorList>
    </citation>
    <scope>NUCLEOTIDE SEQUENCE</scope>
    <source>
        <strain evidence="3">IBT 17514</strain>
    </source>
</reference>
<keyword evidence="2" id="KW-0472">Membrane</keyword>
<feature type="transmembrane region" description="Helical" evidence="2">
    <location>
        <begin position="109"/>
        <end position="130"/>
    </location>
</feature>
<organism evidence="3 4">
    <name type="scientific">Penicillium malachiteum</name>
    <dbReference type="NCBI Taxonomy" id="1324776"/>
    <lineage>
        <taxon>Eukaryota</taxon>
        <taxon>Fungi</taxon>
        <taxon>Dikarya</taxon>
        <taxon>Ascomycota</taxon>
        <taxon>Pezizomycotina</taxon>
        <taxon>Eurotiomycetes</taxon>
        <taxon>Eurotiomycetidae</taxon>
        <taxon>Eurotiales</taxon>
        <taxon>Aspergillaceae</taxon>
        <taxon>Penicillium</taxon>
    </lineage>
</organism>
<proteinExistence type="predicted"/>
<protein>
    <submittedName>
        <fullName evidence="3">Uncharacterized protein</fullName>
    </submittedName>
</protein>
<comment type="caution">
    <text evidence="3">The sequence shown here is derived from an EMBL/GenBank/DDBJ whole genome shotgun (WGS) entry which is preliminary data.</text>
</comment>
<evidence type="ECO:0000313" key="3">
    <source>
        <dbReference type="EMBL" id="KAJ5703656.1"/>
    </source>
</evidence>
<dbReference type="Pfam" id="PF11374">
    <property type="entry name" value="DUF3176"/>
    <property type="match status" value="1"/>
</dbReference>
<sequence>MHHASESSLELTAISPQLGVDLSEPQSSSDRLTPDARTTHSKKTSSRRFKSLKKNANKREFDFGGSWVWEIGCAAVAMIGITLLVAFFIKIHGTPYADWQYTASSNTVVSIIMTITEAALLVPITTACLGQLKWNLYRRSTPLGYMQVIDDASRGSL</sequence>
<dbReference type="AlphaFoldDB" id="A0AAD6MQH0"/>
<evidence type="ECO:0000256" key="1">
    <source>
        <dbReference type="SAM" id="MobiDB-lite"/>
    </source>
</evidence>
<dbReference type="PANTHER" id="PTHR35394:SF5">
    <property type="entry name" value="DUF3176 DOMAIN-CONTAINING PROTEIN"/>
    <property type="match status" value="1"/>
</dbReference>
<dbReference type="PANTHER" id="PTHR35394">
    <property type="entry name" value="DUF3176 DOMAIN-CONTAINING PROTEIN"/>
    <property type="match status" value="1"/>
</dbReference>
<evidence type="ECO:0000313" key="4">
    <source>
        <dbReference type="Proteomes" id="UP001215712"/>
    </source>
</evidence>